<dbReference type="EMBL" id="BLXT01008249">
    <property type="protein sequence ID" value="GFO47006.1"/>
    <property type="molecule type" value="Genomic_DNA"/>
</dbReference>
<dbReference type="NCBIfam" id="TIGR00310">
    <property type="entry name" value="ZPR1_znf"/>
    <property type="match status" value="1"/>
</dbReference>
<dbReference type="GO" id="GO:0008270">
    <property type="term" value="F:zinc ion binding"/>
    <property type="evidence" value="ECO:0007669"/>
    <property type="project" value="UniProtKB-KW"/>
</dbReference>
<dbReference type="InterPro" id="IPR004457">
    <property type="entry name" value="Znf_ZPR1"/>
</dbReference>
<keyword evidence="3" id="KW-0863">Zinc-finger</keyword>
<dbReference type="SMART" id="SM00709">
    <property type="entry name" value="Zpr1"/>
    <property type="match status" value="1"/>
</dbReference>
<keyword evidence="4" id="KW-0862">Zinc</keyword>
<evidence type="ECO:0000259" key="5">
    <source>
        <dbReference type="SMART" id="SM00709"/>
    </source>
</evidence>
<comment type="similarity">
    <text evidence="1">Belongs to the ZPR1 family.</text>
</comment>
<evidence type="ECO:0000256" key="3">
    <source>
        <dbReference type="ARBA" id="ARBA00022771"/>
    </source>
</evidence>
<protein>
    <submittedName>
        <fullName evidence="6">Zinc finger protein zpr1</fullName>
    </submittedName>
</protein>
<comment type="caution">
    <text evidence="6">The sequence shown here is derived from an EMBL/GenBank/DDBJ whole genome shotgun (WGS) entry which is preliminary data.</text>
</comment>
<keyword evidence="2" id="KW-0479">Metal-binding</keyword>
<dbReference type="AlphaFoldDB" id="A0AAV4DSZ4"/>
<evidence type="ECO:0000313" key="7">
    <source>
        <dbReference type="Proteomes" id="UP000735302"/>
    </source>
</evidence>
<dbReference type="Gene3D" id="2.60.120.1040">
    <property type="entry name" value="ZPR1, A/B domain"/>
    <property type="match status" value="1"/>
</dbReference>
<sequence>MSDDQEPSATSDTLSKPLFRDITADDYDPEITEIESLCMNCEEQGITKLFLTKIPFFREVIVSSFACDECGYKNAELQPGGRIQDRGVSYKLTVKQINDINRQVVQTQYATIKIPHLEFEIPPGKSVLTTIEGIIDRAVEGLEQDQVLRRIQHPEVAEQIDNFVSKLKELKEVKAPWQMIIEDPSGNSFVENPYPFSSYCQFLMQEL</sequence>
<dbReference type="Proteomes" id="UP000735302">
    <property type="component" value="Unassembled WGS sequence"/>
</dbReference>
<dbReference type="InterPro" id="IPR056180">
    <property type="entry name" value="ZPR1_jr_dom"/>
</dbReference>
<evidence type="ECO:0000313" key="6">
    <source>
        <dbReference type="EMBL" id="GFO47006.1"/>
    </source>
</evidence>
<evidence type="ECO:0000256" key="2">
    <source>
        <dbReference type="ARBA" id="ARBA00022723"/>
    </source>
</evidence>
<organism evidence="6 7">
    <name type="scientific">Plakobranchus ocellatus</name>
    <dbReference type="NCBI Taxonomy" id="259542"/>
    <lineage>
        <taxon>Eukaryota</taxon>
        <taxon>Metazoa</taxon>
        <taxon>Spiralia</taxon>
        <taxon>Lophotrochozoa</taxon>
        <taxon>Mollusca</taxon>
        <taxon>Gastropoda</taxon>
        <taxon>Heterobranchia</taxon>
        <taxon>Euthyneura</taxon>
        <taxon>Panpulmonata</taxon>
        <taxon>Sacoglossa</taxon>
        <taxon>Placobranchoidea</taxon>
        <taxon>Plakobranchidae</taxon>
        <taxon>Plakobranchus</taxon>
    </lineage>
</organism>
<dbReference type="InterPro" id="IPR042451">
    <property type="entry name" value="ZPR1_A/B_dom"/>
</dbReference>
<dbReference type="InterPro" id="IPR040141">
    <property type="entry name" value="ZPR1"/>
</dbReference>
<dbReference type="Pfam" id="PF03367">
    <property type="entry name" value="Zn_ribbon_ZPR1"/>
    <property type="match status" value="1"/>
</dbReference>
<dbReference type="InterPro" id="IPR042452">
    <property type="entry name" value="ZPR1_Znf1/2"/>
</dbReference>
<accession>A0AAV4DSZ4</accession>
<dbReference type="PANTHER" id="PTHR10876:SF0">
    <property type="entry name" value="ZINC FINGER PROTEIN ZPR1"/>
    <property type="match status" value="1"/>
</dbReference>
<proteinExistence type="inferred from homology"/>
<keyword evidence="7" id="KW-1185">Reference proteome</keyword>
<evidence type="ECO:0000256" key="4">
    <source>
        <dbReference type="ARBA" id="ARBA00022833"/>
    </source>
</evidence>
<evidence type="ECO:0000256" key="1">
    <source>
        <dbReference type="ARBA" id="ARBA00008354"/>
    </source>
</evidence>
<dbReference type="Gene3D" id="2.20.25.420">
    <property type="entry name" value="ZPR1, zinc finger domain"/>
    <property type="match status" value="1"/>
</dbReference>
<dbReference type="FunFam" id="2.20.25.420:FF:000001">
    <property type="entry name" value="Zinc finger protein ZPR1"/>
    <property type="match status" value="1"/>
</dbReference>
<feature type="domain" description="Zinc finger ZPR1-type" evidence="5">
    <location>
        <begin position="36"/>
        <end position="192"/>
    </location>
</feature>
<gene>
    <name evidence="6" type="ORF">PoB_007351100</name>
</gene>
<dbReference type="PANTHER" id="PTHR10876">
    <property type="entry name" value="ZINC FINGER PROTEIN ZPR1"/>
    <property type="match status" value="1"/>
</dbReference>
<reference evidence="6 7" key="1">
    <citation type="journal article" date="2021" name="Elife">
        <title>Chloroplast acquisition without the gene transfer in kleptoplastic sea slugs, Plakobranchus ocellatus.</title>
        <authorList>
            <person name="Maeda T."/>
            <person name="Takahashi S."/>
            <person name="Yoshida T."/>
            <person name="Shimamura S."/>
            <person name="Takaki Y."/>
            <person name="Nagai Y."/>
            <person name="Toyoda A."/>
            <person name="Suzuki Y."/>
            <person name="Arimoto A."/>
            <person name="Ishii H."/>
            <person name="Satoh N."/>
            <person name="Nishiyama T."/>
            <person name="Hasebe M."/>
            <person name="Maruyama T."/>
            <person name="Minagawa J."/>
            <person name="Obokata J."/>
            <person name="Shigenobu S."/>
        </authorList>
    </citation>
    <scope>NUCLEOTIDE SEQUENCE [LARGE SCALE GENOMIC DNA]</scope>
</reference>
<dbReference type="GO" id="GO:0005634">
    <property type="term" value="C:nucleus"/>
    <property type="evidence" value="ECO:0007669"/>
    <property type="project" value="TreeGrafter"/>
</dbReference>
<name>A0AAV4DSZ4_9GAST</name>
<dbReference type="Pfam" id="PF22794">
    <property type="entry name" value="jr-ZPR1"/>
    <property type="match status" value="1"/>
</dbReference>